<protein>
    <submittedName>
        <fullName evidence="1">Uncharacterized protein</fullName>
    </submittedName>
</protein>
<accession>A0A6G1LNK3</accession>
<gene>
    <name evidence="1" type="ORF">EJ03DRAFT_8750</name>
</gene>
<evidence type="ECO:0000313" key="1">
    <source>
        <dbReference type="EMBL" id="KAF2774563.1"/>
    </source>
</evidence>
<organism evidence="1 2">
    <name type="scientific">Teratosphaeria nubilosa</name>
    <dbReference type="NCBI Taxonomy" id="161662"/>
    <lineage>
        <taxon>Eukaryota</taxon>
        <taxon>Fungi</taxon>
        <taxon>Dikarya</taxon>
        <taxon>Ascomycota</taxon>
        <taxon>Pezizomycotina</taxon>
        <taxon>Dothideomycetes</taxon>
        <taxon>Dothideomycetidae</taxon>
        <taxon>Mycosphaerellales</taxon>
        <taxon>Teratosphaeriaceae</taxon>
        <taxon>Teratosphaeria</taxon>
    </lineage>
</organism>
<dbReference type="AlphaFoldDB" id="A0A6G1LNK3"/>
<sequence length="265" mass="29781">MTAVRRREHRLAIPTCHLQSHCSLQSRCYCGQPVPSLCTSSTVHPAGTQTTARTRRFLIRHLVDLLYQSLALSTISILTSRVPAPRTTPRRSRIGLSIPRAYSGNTLPWLSLCSCMTCTLRCHLLDDDYVFRVPSPAVEWSPYYPESSHRRRSVFQISPTGLRQAQVSESRWIKRRLSRAECDKSQSRSISHGALNLRLPAVQLLRLGSVYTDDRFAGSPASVQTDRDDSLARQCYHSDLTVATEVVFLRVNILANEFGHCGKSA</sequence>
<evidence type="ECO:0000313" key="2">
    <source>
        <dbReference type="Proteomes" id="UP000799436"/>
    </source>
</evidence>
<dbReference type="EMBL" id="ML995808">
    <property type="protein sequence ID" value="KAF2774563.1"/>
    <property type="molecule type" value="Genomic_DNA"/>
</dbReference>
<dbReference type="Proteomes" id="UP000799436">
    <property type="component" value="Unassembled WGS sequence"/>
</dbReference>
<reference evidence="1" key="1">
    <citation type="journal article" date="2020" name="Stud. Mycol.">
        <title>101 Dothideomycetes genomes: a test case for predicting lifestyles and emergence of pathogens.</title>
        <authorList>
            <person name="Haridas S."/>
            <person name="Albert R."/>
            <person name="Binder M."/>
            <person name="Bloem J."/>
            <person name="Labutti K."/>
            <person name="Salamov A."/>
            <person name="Andreopoulos B."/>
            <person name="Baker S."/>
            <person name="Barry K."/>
            <person name="Bills G."/>
            <person name="Bluhm B."/>
            <person name="Cannon C."/>
            <person name="Castanera R."/>
            <person name="Culley D."/>
            <person name="Daum C."/>
            <person name="Ezra D."/>
            <person name="Gonzalez J."/>
            <person name="Henrissat B."/>
            <person name="Kuo A."/>
            <person name="Liang C."/>
            <person name="Lipzen A."/>
            <person name="Lutzoni F."/>
            <person name="Magnuson J."/>
            <person name="Mondo S."/>
            <person name="Nolan M."/>
            <person name="Ohm R."/>
            <person name="Pangilinan J."/>
            <person name="Park H.-J."/>
            <person name="Ramirez L."/>
            <person name="Alfaro M."/>
            <person name="Sun H."/>
            <person name="Tritt A."/>
            <person name="Yoshinaga Y."/>
            <person name="Zwiers L.-H."/>
            <person name="Turgeon B."/>
            <person name="Goodwin S."/>
            <person name="Spatafora J."/>
            <person name="Crous P."/>
            <person name="Grigoriev I."/>
        </authorList>
    </citation>
    <scope>NUCLEOTIDE SEQUENCE</scope>
    <source>
        <strain evidence="1">CBS 116005</strain>
    </source>
</reference>
<name>A0A6G1LNK3_9PEZI</name>
<proteinExistence type="predicted"/>
<keyword evidence="2" id="KW-1185">Reference proteome</keyword>